<evidence type="ECO:0000313" key="2">
    <source>
        <dbReference type="EMBL" id="ROV95081.1"/>
    </source>
</evidence>
<feature type="compositionally biased region" description="Polar residues" evidence="1">
    <location>
        <begin position="61"/>
        <end position="76"/>
    </location>
</feature>
<proteinExistence type="predicted"/>
<feature type="compositionally biased region" description="Polar residues" evidence="1">
    <location>
        <begin position="526"/>
        <end position="546"/>
    </location>
</feature>
<dbReference type="Proteomes" id="UP000284375">
    <property type="component" value="Unassembled WGS sequence"/>
</dbReference>
<dbReference type="SUPFAM" id="SSF52047">
    <property type="entry name" value="RNI-like"/>
    <property type="match status" value="1"/>
</dbReference>
<dbReference type="AlphaFoldDB" id="A0A423VVN6"/>
<dbReference type="InterPro" id="IPR032675">
    <property type="entry name" value="LRR_dom_sf"/>
</dbReference>
<evidence type="ECO:0008006" key="4">
    <source>
        <dbReference type="Google" id="ProtNLM"/>
    </source>
</evidence>
<reference evidence="2 3" key="1">
    <citation type="submission" date="2015-09" db="EMBL/GenBank/DDBJ databases">
        <title>Host preference determinants of Valsa canker pathogens revealed by comparative genomics.</title>
        <authorList>
            <person name="Yin Z."/>
            <person name="Huang L."/>
        </authorList>
    </citation>
    <scope>NUCLEOTIDE SEQUENCE [LARGE SCALE GENOMIC DNA]</scope>
    <source>
        <strain evidence="2 3">YSFL</strain>
    </source>
</reference>
<dbReference type="EMBL" id="LJZO01000025">
    <property type="protein sequence ID" value="ROV95081.1"/>
    <property type="molecule type" value="Genomic_DNA"/>
</dbReference>
<protein>
    <recommendedName>
        <fullName evidence="4">F-box domain-containing protein</fullName>
    </recommendedName>
</protein>
<accession>A0A423VVN6</accession>
<feature type="region of interest" description="Disordered" evidence="1">
    <location>
        <begin position="25"/>
        <end position="83"/>
    </location>
</feature>
<name>A0A423VVN6_CYTCH</name>
<feature type="region of interest" description="Disordered" evidence="1">
    <location>
        <begin position="496"/>
        <end position="546"/>
    </location>
</feature>
<gene>
    <name evidence="2" type="ORF">VSDG_05811</name>
</gene>
<dbReference type="STRING" id="252740.A0A423VVN6"/>
<keyword evidence="3" id="KW-1185">Reference proteome</keyword>
<dbReference type="OrthoDB" id="9994419at2759"/>
<organism evidence="2 3">
    <name type="scientific">Cytospora chrysosperma</name>
    <name type="common">Cytospora canker fungus</name>
    <name type="synonym">Sphaeria chrysosperma</name>
    <dbReference type="NCBI Taxonomy" id="252740"/>
    <lineage>
        <taxon>Eukaryota</taxon>
        <taxon>Fungi</taxon>
        <taxon>Dikarya</taxon>
        <taxon>Ascomycota</taxon>
        <taxon>Pezizomycotina</taxon>
        <taxon>Sordariomycetes</taxon>
        <taxon>Sordariomycetidae</taxon>
        <taxon>Diaporthales</taxon>
        <taxon>Cytosporaceae</taxon>
        <taxon>Cytospora</taxon>
    </lineage>
</organism>
<feature type="compositionally biased region" description="Low complexity" evidence="1">
    <location>
        <begin position="27"/>
        <end position="38"/>
    </location>
</feature>
<evidence type="ECO:0000256" key="1">
    <source>
        <dbReference type="SAM" id="MobiDB-lite"/>
    </source>
</evidence>
<comment type="caution">
    <text evidence="2">The sequence shown here is derived from an EMBL/GenBank/DDBJ whole genome shotgun (WGS) entry which is preliminary data.</text>
</comment>
<sequence length="680" mass="74367">MALALSPAANTAPNGLAVDCRPASYKASAEVPEPSSSPKLMNARSSFSSIREDDTHLAQAFTASKVSRYSKPQTDQPAHDDRLPSDMGTMVQHAEFFPPVTQPTSRLHGNWFPAENFKGWKQINVRGRLASRSFSDLASLSLAWDTRPVPVRRPSKVTGDSPIERLPLELLSSIINLLLLDVPPNGITKRNMDLMSLLLTSKKIHGATLLTLYRQITIPHSKIFQKFLAHVSCHQPLGTLVRRFDFCHFNPSTLFETASERSQARNLTSDTLLQALDLTPHLQEFLAQEHIDDDLDERVLRKLLFGFERIQALDFCGCSAASFRDAFTSTILSADWSPPAAALRIRRLSLHRCNTLAPAVLEALLAHLPDVTHLDLAGTRLTDAALAAIPPSARISHLNLAKCNNLSAGAIARFVSAHPAAAGGSLVWLSLATDARTHEIFDADAVRTLLPLLPASLKSLSLKGSRMDRSHIPLLRPLTKHLEELALGRGLGVNDTNGLFVPDEPAQQQQQQQQQEEEEEHGGEGSSLSDGDTASTSSHSSRQQQALDEWVPHTLRYLDLSDMWHGELDLPTLYNTAGCALLTSTTAPLEVVEVSEDVARRLAKGHAPLTRLGWRVSELGSRTWIVRVAGSGGGSGGTAARDTGARWWKMGAENWGMRKVPVARAEVGGMYGSYMFARKL</sequence>
<evidence type="ECO:0000313" key="3">
    <source>
        <dbReference type="Proteomes" id="UP000284375"/>
    </source>
</evidence>
<dbReference type="Gene3D" id="3.80.10.10">
    <property type="entry name" value="Ribonuclease Inhibitor"/>
    <property type="match status" value="1"/>
</dbReference>